<evidence type="ECO:0000313" key="2">
    <source>
        <dbReference type="EMBL" id="EWM30407.1"/>
    </source>
</evidence>
<dbReference type="Proteomes" id="UP000019335">
    <property type="component" value="Chromosome 1"/>
</dbReference>
<reference evidence="2 3" key="1">
    <citation type="journal article" date="2014" name="Mol. Plant">
        <title>Chromosome Scale Genome Assembly and Transcriptome Profiling of Nannochloropsis gaditana in Nitrogen Depletion.</title>
        <authorList>
            <person name="Corteggiani Carpinelli E."/>
            <person name="Telatin A."/>
            <person name="Vitulo N."/>
            <person name="Forcato C."/>
            <person name="D'Angelo M."/>
            <person name="Schiavon R."/>
            <person name="Vezzi A."/>
            <person name="Giacometti G.M."/>
            <person name="Morosinotto T."/>
            <person name="Valle G."/>
        </authorList>
    </citation>
    <scope>NUCLEOTIDE SEQUENCE [LARGE SCALE GENOMIC DNA]</scope>
    <source>
        <strain evidence="2 3">B-31</strain>
    </source>
</reference>
<accession>W7TWA2</accession>
<evidence type="ECO:0000256" key="1">
    <source>
        <dbReference type="SAM" id="MobiDB-lite"/>
    </source>
</evidence>
<feature type="region of interest" description="Disordered" evidence="1">
    <location>
        <begin position="93"/>
        <end position="115"/>
    </location>
</feature>
<organism evidence="2 3">
    <name type="scientific">Nannochloropsis gaditana</name>
    <dbReference type="NCBI Taxonomy" id="72520"/>
    <lineage>
        <taxon>Eukaryota</taxon>
        <taxon>Sar</taxon>
        <taxon>Stramenopiles</taxon>
        <taxon>Ochrophyta</taxon>
        <taxon>Eustigmatophyceae</taxon>
        <taxon>Eustigmatales</taxon>
        <taxon>Monodopsidaceae</taxon>
        <taxon>Nannochloropsis</taxon>
    </lineage>
</organism>
<protein>
    <submittedName>
        <fullName evidence="2">Uncharacterized protein</fullName>
    </submittedName>
</protein>
<keyword evidence="3" id="KW-1185">Reference proteome</keyword>
<comment type="caution">
    <text evidence="2">The sequence shown here is derived from an EMBL/GenBank/DDBJ whole genome shotgun (WGS) entry which is preliminary data.</text>
</comment>
<evidence type="ECO:0000313" key="3">
    <source>
        <dbReference type="Proteomes" id="UP000019335"/>
    </source>
</evidence>
<dbReference type="OrthoDB" id="10395665at2759"/>
<gene>
    <name evidence="2" type="ORF">Naga_100026g31</name>
</gene>
<name>W7TWA2_9STRA</name>
<sequence length="309" mass="33413">MPATPEEIQEKLSKDLNDLITPEDEAPGDRHHRNGPRREDRGGRAFRGWQVPGDGFGHEGPVLDFGHPSAFAPPPLMHRMPPGFVEYRNAALPGGRGGHPWQDGGPRRPPAQPGQQFVVRSAPGARKPGSVRLFYVWSADGKELRVEHQHQELLLITAAGTLRLNAGGRPRSRETLLGLNVVVSLLGMEVVQEEGAEEGQAQGSWKVRKGSWSQAFAEGMTVSAFASREWPKIQALLTRLPRDVTREDIVLVPPPPVPTGPALLGKREAVEGGGAGAVRGGRGRGRGRGVNLWAGSNKWVRTEDAGNVC</sequence>
<dbReference type="AlphaFoldDB" id="W7TWA2"/>
<feature type="compositionally biased region" description="Basic and acidic residues" evidence="1">
    <location>
        <begin position="8"/>
        <end position="17"/>
    </location>
</feature>
<feature type="region of interest" description="Disordered" evidence="1">
    <location>
        <begin position="1"/>
        <end position="47"/>
    </location>
</feature>
<proteinExistence type="predicted"/>
<dbReference type="EMBL" id="AZIL01000037">
    <property type="protein sequence ID" value="EWM30407.1"/>
    <property type="molecule type" value="Genomic_DNA"/>
</dbReference>